<accession>A0A839EXD7</accession>
<feature type="transmembrane region" description="Helical" evidence="1">
    <location>
        <begin position="12"/>
        <end position="36"/>
    </location>
</feature>
<proteinExistence type="predicted"/>
<dbReference type="EMBL" id="JACGXN010000012">
    <property type="protein sequence ID" value="MBA8881160.1"/>
    <property type="molecule type" value="Genomic_DNA"/>
</dbReference>
<dbReference type="GO" id="GO:0006508">
    <property type="term" value="P:proteolysis"/>
    <property type="evidence" value="ECO:0007669"/>
    <property type="project" value="UniProtKB-KW"/>
</dbReference>
<keyword evidence="2" id="KW-0378">Hydrolase</keyword>
<keyword evidence="3" id="KW-1185">Reference proteome</keyword>
<dbReference type="AlphaFoldDB" id="A0A839EXD7"/>
<sequence>MTVSDPKTRNAAIAAACIMLGFGFAAFYMPTMMLALGAHSPVLAGIFAAVFVVGFFLVFWLRGRSQRRKD</sequence>
<organism evidence="2 3">
    <name type="scientific">Phyllobacterium myrsinacearum</name>
    <dbReference type="NCBI Taxonomy" id="28101"/>
    <lineage>
        <taxon>Bacteria</taxon>
        <taxon>Pseudomonadati</taxon>
        <taxon>Pseudomonadota</taxon>
        <taxon>Alphaproteobacteria</taxon>
        <taxon>Hyphomicrobiales</taxon>
        <taxon>Phyllobacteriaceae</taxon>
        <taxon>Phyllobacterium</taxon>
    </lineage>
</organism>
<feature type="transmembrane region" description="Helical" evidence="1">
    <location>
        <begin position="42"/>
        <end position="61"/>
    </location>
</feature>
<protein>
    <submittedName>
        <fullName evidence="2">Membrane protein implicated in regulation of membrane protease activity</fullName>
    </submittedName>
</protein>
<gene>
    <name evidence="2" type="ORF">FHW16_004895</name>
</gene>
<keyword evidence="2" id="KW-0645">Protease</keyword>
<evidence type="ECO:0000313" key="2">
    <source>
        <dbReference type="EMBL" id="MBA8881160.1"/>
    </source>
</evidence>
<evidence type="ECO:0000256" key="1">
    <source>
        <dbReference type="SAM" id="Phobius"/>
    </source>
</evidence>
<evidence type="ECO:0000313" key="3">
    <source>
        <dbReference type="Proteomes" id="UP000549052"/>
    </source>
</evidence>
<dbReference type="InterPro" id="IPR036259">
    <property type="entry name" value="MFS_trans_sf"/>
</dbReference>
<keyword evidence="1" id="KW-1133">Transmembrane helix</keyword>
<name>A0A839EXD7_9HYPH</name>
<keyword evidence="1" id="KW-0812">Transmembrane</keyword>
<comment type="caution">
    <text evidence="2">The sequence shown here is derived from an EMBL/GenBank/DDBJ whole genome shotgun (WGS) entry which is preliminary data.</text>
</comment>
<reference evidence="2 3" key="1">
    <citation type="submission" date="2020-07" db="EMBL/GenBank/DDBJ databases">
        <title>Genomic Encyclopedia of Type Strains, Phase IV (KMG-V): Genome sequencing to study the core and pangenomes of soil and plant-associated prokaryotes.</title>
        <authorList>
            <person name="Whitman W."/>
        </authorList>
    </citation>
    <scope>NUCLEOTIDE SEQUENCE [LARGE SCALE GENOMIC DNA]</scope>
    <source>
        <strain evidence="2 3">AN3</strain>
    </source>
</reference>
<keyword evidence="1" id="KW-0472">Membrane</keyword>
<dbReference type="SUPFAM" id="SSF103473">
    <property type="entry name" value="MFS general substrate transporter"/>
    <property type="match status" value="1"/>
</dbReference>
<dbReference type="Proteomes" id="UP000549052">
    <property type="component" value="Unassembled WGS sequence"/>
</dbReference>
<dbReference type="GO" id="GO:0008233">
    <property type="term" value="F:peptidase activity"/>
    <property type="evidence" value="ECO:0007669"/>
    <property type="project" value="UniProtKB-KW"/>
</dbReference>